<reference evidence="1 2" key="1">
    <citation type="submission" date="2023-02" db="EMBL/GenBank/DDBJ databases">
        <title>LHISI_Scaffold_Assembly.</title>
        <authorList>
            <person name="Stuart O.P."/>
            <person name="Cleave R."/>
            <person name="Magrath M.J.L."/>
            <person name="Mikheyev A.S."/>
        </authorList>
    </citation>
    <scope>NUCLEOTIDE SEQUENCE [LARGE SCALE GENOMIC DNA]</scope>
    <source>
        <strain evidence="1">Daus_M_001</strain>
        <tissue evidence="1">Leg muscle</tissue>
    </source>
</reference>
<comment type="caution">
    <text evidence="1">The sequence shown here is derived from an EMBL/GenBank/DDBJ whole genome shotgun (WGS) entry which is preliminary data.</text>
</comment>
<keyword evidence="2" id="KW-1185">Reference proteome</keyword>
<protein>
    <submittedName>
        <fullName evidence="1">Uncharacterized protein</fullName>
    </submittedName>
</protein>
<name>A0ABQ9IDY6_9NEOP</name>
<accession>A0ABQ9IDY6</accession>
<proteinExistence type="predicted"/>
<dbReference type="Proteomes" id="UP001159363">
    <property type="component" value="Chromosome 2"/>
</dbReference>
<evidence type="ECO:0000313" key="2">
    <source>
        <dbReference type="Proteomes" id="UP001159363"/>
    </source>
</evidence>
<dbReference type="EMBL" id="JARBHB010000002">
    <property type="protein sequence ID" value="KAJ8894682.1"/>
    <property type="molecule type" value="Genomic_DNA"/>
</dbReference>
<organism evidence="1 2">
    <name type="scientific">Dryococelus australis</name>
    <dbReference type="NCBI Taxonomy" id="614101"/>
    <lineage>
        <taxon>Eukaryota</taxon>
        <taxon>Metazoa</taxon>
        <taxon>Ecdysozoa</taxon>
        <taxon>Arthropoda</taxon>
        <taxon>Hexapoda</taxon>
        <taxon>Insecta</taxon>
        <taxon>Pterygota</taxon>
        <taxon>Neoptera</taxon>
        <taxon>Polyneoptera</taxon>
        <taxon>Phasmatodea</taxon>
        <taxon>Verophasmatodea</taxon>
        <taxon>Anareolatae</taxon>
        <taxon>Phasmatidae</taxon>
        <taxon>Eurycanthinae</taxon>
        <taxon>Dryococelus</taxon>
    </lineage>
</organism>
<gene>
    <name evidence="1" type="ORF">PR048_007347</name>
</gene>
<evidence type="ECO:0000313" key="1">
    <source>
        <dbReference type="EMBL" id="KAJ8894682.1"/>
    </source>
</evidence>
<sequence length="98" mass="10896">MAALAIRDKTLNRNVAKLTALKVKQELLLKDVWEAVIGYGDAPNYVLSQEEPRRCARNNVTALIFKYVGENFVDDIADIESAKEAWAILEELCNNGGS</sequence>